<evidence type="ECO:0008006" key="9">
    <source>
        <dbReference type="Google" id="ProtNLM"/>
    </source>
</evidence>
<evidence type="ECO:0000313" key="7">
    <source>
        <dbReference type="EMBL" id="KAG5635165.1"/>
    </source>
</evidence>
<feature type="transmembrane region" description="Helical" evidence="6">
    <location>
        <begin position="250"/>
        <end position="269"/>
    </location>
</feature>
<proteinExistence type="predicted"/>
<dbReference type="Gene3D" id="1.20.1250.20">
    <property type="entry name" value="MFS general substrate transporter like domains"/>
    <property type="match status" value="2"/>
</dbReference>
<dbReference type="SUPFAM" id="SSF103473">
    <property type="entry name" value="MFS general substrate transporter"/>
    <property type="match status" value="1"/>
</dbReference>
<evidence type="ECO:0000256" key="6">
    <source>
        <dbReference type="SAM" id="Phobius"/>
    </source>
</evidence>
<dbReference type="PANTHER" id="PTHR43791">
    <property type="entry name" value="PERMEASE-RELATED"/>
    <property type="match status" value="1"/>
</dbReference>
<dbReference type="AlphaFoldDB" id="A0A9P7FPY8"/>
<evidence type="ECO:0000256" key="1">
    <source>
        <dbReference type="ARBA" id="ARBA00004141"/>
    </source>
</evidence>
<dbReference type="InterPro" id="IPR036259">
    <property type="entry name" value="MFS_trans_sf"/>
</dbReference>
<name>A0A9P7FPY8_9AGAR</name>
<evidence type="ECO:0000256" key="4">
    <source>
        <dbReference type="ARBA" id="ARBA00022989"/>
    </source>
</evidence>
<dbReference type="InterPro" id="IPR011701">
    <property type="entry name" value="MFS"/>
</dbReference>
<accession>A0A9P7FPY8</accession>
<reference evidence="7" key="1">
    <citation type="submission" date="2021-02" db="EMBL/GenBank/DDBJ databases">
        <authorList>
            <person name="Nieuwenhuis M."/>
            <person name="Van De Peppel L.J.J."/>
        </authorList>
    </citation>
    <scope>NUCLEOTIDE SEQUENCE</scope>
    <source>
        <strain evidence="7">D49</strain>
    </source>
</reference>
<sequence length="297" mass="32478">MGGISPLLAYAFSLLNGKRGISGWQWIFIIEGAITIALGVIAWFFIPDFPDQNRFLTSDETALVLKRIEDDRGDSIPDSITREKVFKHLGDWTLWAYGTMFLCTSLSNYAQAYFISIILEGLGYSAKKALLLSAPPYIPTIATTLFFSWISDKTKHRGSFIVIQALIGLVGLTLTAFAHDNHVRYLGTFLINAGGSGNVPAILTYASNNVVSHSKRSVQSALTVSLGGLSGIIATTVYRAKDAPHYRPGLSVSIGAQGVLIILVGMTTWHFNRLNRLSREGKLAKPLEGQPGFFYTL</sequence>
<dbReference type="Pfam" id="PF07690">
    <property type="entry name" value="MFS_1"/>
    <property type="match status" value="1"/>
</dbReference>
<feature type="transmembrane region" description="Helical" evidence="6">
    <location>
        <begin position="161"/>
        <end position="179"/>
    </location>
</feature>
<evidence type="ECO:0000256" key="3">
    <source>
        <dbReference type="ARBA" id="ARBA00022692"/>
    </source>
</evidence>
<reference evidence="7" key="2">
    <citation type="submission" date="2021-10" db="EMBL/GenBank/DDBJ databases">
        <title>Phylogenomics reveals ancestral predisposition of the termite-cultivated fungus Termitomyces towards a domesticated lifestyle.</title>
        <authorList>
            <person name="Auxier B."/>
            <person name="Grum-Grzhimaylo A."/>
            <person name="Cardenas M.E."/>
            <person name="Lodge J.D."/>
            <person name="Laessoe T."/>
            <person name="Pedersen O."/>
            <person name="Smith M.E."/>
            <person name="Kuyper T.W."/>
            <person name="Franco-Molano E.A."/>
            <person name="Baroni T.J."/>
            <person name="Aanen D.K."/>
        </authorList>
    </citation>
    <scope>NUCLEOTIDE SEQUENCE</scope>
    <source>
        <strain evidence="7">D49</strain>
    </source>
</reference>
<feature type="transmembrane region" description="Helical" evidence="6">
    <location>
        <begin position="94"/>
        <end position="118"/>
    </location>
</feature>
<feature type="transmembrane region" description="Helical" evidence="6">
    <location>
        <begin position="185"/>
        <end position="206"/>
    </location>
</feature>
<evidence type="ECO:0000313" key="8">
    <source>
        <dbReference type="Proteomes" id="UP000717328"/>
    </source>
</evidence>
<dbReference type="OrthoDB" id="3639251at2759"/>
<keyword evidence="8" id="KW-1185">Reference proteome</keyword>
<protein>
    <recommendedName>
        <fullName evidence="9">Major facilitator superfamily (MFS) profile domain-containing protein</fullName>
    </recommendedName>
</protein>
<dbReference type="FunFam" id="1.20.1250.20:FF:000013">
    <property type="entry name" value="MFS general substrate transporter"/>
    <property type="match status" value="1"/>
</dbReference>
<feature type="transmembrane region" description="Helical" evidence="6">
    <location>
        <begin position="218"/>
        <end position="238"/>
    </location>
</feature>
<gene>
    <name evidence="7" type="ORF">H0H81_012177</name>
</gene>
<dbReference type="PANTHER" id="PTHR43791:SF3">
    <property type="entry name" value="MAJOR FACILITATOR SUPERFAMILY (MFS) PROFILE DOMAIN-CONTAINING PROTEIN"/>
    <property type="match status" value="1"/>
</dbReference>
<feature type="transmembrane region" description="Helical" evidence="6">
    <location>
        <begin position="130"/>
        <end position="149"/>
    </location>
</feature>
<comment type="caution">
    <text evidence="7">The sequence shown here is derived from an EMBL/GenBank/DDBJ whole genome shotgun (WGS) entry which is preliminary data.</text>
</comment>
<keyword evidence="4 6" id="KW-1133">Transmembrane helix</keyword>
<dbReference type="GO" id="GO:0016020">
    <property type="term" value="C:membrane"/>
    <property type="evidence" value="ECO:0007669"/>
    <property type="project" value="UniProtKB-SubCell"/>
</dbReference>
<keyword evidence="3 6" id="KW-0812">Transmembrane</keyword>
<evidence type="ECO:0000256" key="5">
    <source>
        <dbReference type="ARBA" id="ARBA00023136"/>
    </source>
</evidence>
<comment type="subcellular location">
    <subcellularLocation>
        <location evidence="1">Membrane</location>
        <topology evidence="1">Multi-pass membrane protein</topology>
    </subcellularLocation>
</comment>
<feature type="transmembrane region" description="Helical" evidence="6">
    <location>
        <begin position="24"/>
        <end position="46"/>
    </location>
</feature>
<evidence type="ECO:0000256" key="2">
    <source>
        <dbReference type="ARBA" id="ARBA00022448"/>
    </source>
</evidence>
<dbReference type="Proteomes" id="UP000717328">
    <property type="component" value="Unassembled WGS sequence"/>
</dbReference>
<keyword evidence="5 6" id="KW-0472">Membrane</keyword>
<dbReference type="GO" id="GO:0022857">
    <property type="term" value="F:transmembrane transporter activity"/>
    <property type="evidence" value="ECO:0007669"/>
    <property type="project" value="InterPro"/>
</dbReference>
<keyword evidence="2" id="KW-0813">Transport</keyword>
<organism evidence="7 8">
    <name type="scientific">Sphagnurus paluster</name>
    <dbReference type="NCBI Taxonomy" id="117069"/>
    <lineage>
        <taxon>Eukaryota</taxon>
        <taxon>Fungi</taxon>
        <taxon>Dikarya</taxon>
        <taxon>Basidiomycota</taxon>
        <taxon>Agaricomycotina</taxon>
        <taxon>Agaricomycetes</taxon>
        <taxon>Agaricomycetidae</taxon>
        <taxon>Agaricales</taxon>
        <taxon>Tricholomatineae</taxon>
        <taxon>Lyophyllaceae</taxon>
        <taxon>Sphagnurus</taxon>
    </lineage>
</organism>
<dbReference type="EMBL" id="JABCKI010006160">
    <property type="protein sequence ID" value="KAG5635165.1"/>
    <property type="molecule type" value="Genomic_DNA"/>
</dbReference>